<accession>A0ACA9KD11</accession>
<reference evidence="1" key="1">
    <citation type="submission" date="2021-06" db="EMBL/GenBank/DDBJ databases">
        <authorList>
            <person name="Kallberg Y."/>
            <person name="Tangrot J."/>
            <person name="Rosling A."/>
        </authorList>
    </citation>
    <scope>NUCLEOTIDE SEQUENCE</scope>
    <source>
        <strain evidence="1">IL203A</strain>
    </source>
</reference>
<dbReference type="EMBL" id="CAJVPU010000921">
    <property type="protein sequence ID" value="CAG8466323.1"/>
    <property type="molecule type" value="Genomic_DNA"/>
</dbReference>
<name>A0ACA9KD11_9GLOM</name>
<proteinExistence type="predicted"/>
<organism evidence="1 2">
    <name type="scientific">Dentiscutata heterogama</name>
    <dbReference type="NCBI Taxonomy" id="1316150"/>
    <lineage>
        <taxon>Eukaryota</taxon>
        <taxon>Fungi</taxon>
        <taxon>Fungi incertae sedis</taxon>
        <taxon>Mucoromycota</taxon>
        <taxon>Glomeromycotina</taxon>
        <taxon>Glomeromycetes</taxon>
        <taxon>Diversisporales</taxon>
        <taxon>Gigasporaceae</taxon>
        <taxon>Dentiscutata</taxon>
    </lineage>
</organism>
<evidence type="ECO:0000313" key="1">
    <source>
        <dbReference type="EMBL" id="CAG8466323.1"/>
    </source>
</evidence>
<protein>
    <submittedName>
        <fullName evidence="1">16610_t:CDS:1</fullName>
    </submittedName>
</protein>
<feature type="non-terminal residue" evidence="1">
    <location>
        <position position="1"/>
    </location>
</feature>
<dbReference type="Proteomes" id="UP000789702">
    <property type="component" value="Unassembled WGS sequence"/>
</dbReference>
<gene>
    <name evidence="1" type="ORF">DHETER_LOCUS1511</name>
</gene>
<comment type="caution">
    <text evidence="1">The sequence shown here is derived from an EMBL/GenBank/DDBJ whole genome shotgun (WGS) entry which is preliminary data.</text>
</comment>
<sequence length="50" mass="5876">LDKYIEKKSTNKTAKKVKLCYRIISKILGISMNQNKQNNILLLKNKNRNL</sequence>
<keyword evidence="2" id="KW-1185">Reference proteome</keyword>
<evidence type="ECO:0000313" key="2">
    <source>
        <dbReference type="Proteomes" id="UP000789702"/>
    </source>
</evidence>